<feature type="region of interest" description="Disordered" evidence="1">
    <location>
        <begin position="1"/>
        <end position="35"/>
    </location>
</feature>
<organism evidence="3 4">
    <name type="scientific">Sphingomonas piscis</name>
    <dbReference type="NCBI Taxonomy" id="2714943"/>
    <lineage>
        <taxon>Bacteria</taxon>
        <taxon>Pseudomonadati</taxon>
        <taxon>Pseudomonadota</taxon>
        <taxon>Alphaproteobacteria</taxon>
        <taxon>Sphingomonadales</taxon>
        <taxon>Sphingomonadaceae</taxon>
        <taxon>Sphingomonas</taxon>
    </lineage>
</organism>
<evidence type="ECO:0000256" key="1">
    <source>
        <dbReference type="SAM" id="MobiDB-lite"/>
    </source>
</evidence>
<name>A0A6G7YS10_9SPHN</name>
<feature type="transmembrane region" description="Helical" evidence="2">
    <location>
        <begin position="46"/>
        <end position="65"/>
    </location>
</feature>
<proteinExistence type="predicted"/>
<keyword evidence="2" id="KW-0472">Membrane</keyword>
<reference evidence="3 4" key="1">
    <citation type="submission" date="2020-03" db="EMBL/GenBank/DDBJ databases">
        <title>Sphingomonas sp. nov., isolated from fish.</title>
        <authorList>
            <person name="Hyun D.-W."/>
            <person name="Bae J.-W."/>
        </authorList>
    </citation>
    <scope>NUCLEOTIDE SEQUENCE [LARGE SCALE GENOMIC DNA]</scope>
    <source>
        <strain evidence="3 4">HDW15B</strain>
    </source>
</reference>
<accession>A0A6G7YS10</accession>
<keyword evidence="2" id="KW-1133">Transmembrane helix</keyword>
<dbReference type="RefSeq" id="WP_166411917.1">
    <property type="nucleotide sequence ID" value="NZ_CP049869.1"/>
</dbReference>
<evidence type="ECO:0000256" key="2">
    <source>
        <dbReference type="SAM" id="Phobius"/>
    </source>
</evidence>
<protein>
    <submittedName>
        <fullName evidence="3">Uncharacterized protein</fullName>
    </submittedName>
</protein>
<keyword evidence="2" id="KW-0812">Transmembrane</keyword>
<dbReference type="AlphaFoldDB" id="A0A6G7YS10"/>
<sequence length="71" mass="7934">MIKRDQQQQAKSTVDLKVSRIRRDPPPPLANQKALRAYSTEREARTVIIGVLLFAIALAIITLGVSDFTSR</sequence>
<evidence type="ECO:0000313" key="4">
    <source>
        <dbReference type="Proteomes" id="UP000503222"/>
    </source>
</evidence>
<evidence type="ECO:0000313" key="3">
    <source>
        <dbReference type="EMBL" id="QIK79530.1"/>
    </source>
</evidence>
<dbReference type="Proteomes" id="UP000503222">
    <property type="component" value="Chromosome"/>
</dbReference>
<dbReference type="KEGG" id="spii:G7077_12040"/>
<keyword evidence="4" id="KW-1185">Reference proteome</keyword>
<gene>
    <name evidence="3" type="ORF">G7077_12040</name>
</gene>
<dbReference type="EMBL" id="CP049869">
    <property type="protein sequence ID" value="QIK79530.1"/>
    <property type="molecule type" value="Genomic_DNA"/>
</dbReference>